<dbReference type="PANTHER" id="PTHR12411">
    <property type="entry name" value="CYSTEINE PROTEASE FAMILY C1-RELATED"/>
    <property type="match status" value="1"/>
</dbReference>
<reference evidence="4 5" key="2">
    <citation type="submission" date="2024-07" db="EMBL/GenBank/DDBJ databases">
        <authorList>
            <person name="Akdeniz Z."/>
        </authorList>
    </citation>
    <scope>NUCLEOTIDE SEQUENCE [LARGE SCALE GENOMIC DNA]</scope>
</reference>
<dbReference type="InterPro" id="IPR000668">
    <property type="entry name" value="Peptidase_C1A_C"/>
</dbReference>
<keyword evidence="5" id="KW-1185">Reference proteome</keyword>
<evidence type="ECO:0000313" key="4">
    <source>
        <dbReference type="EMBL" id="CAL6052297.1"/>
    </source>
</evidence>
<dbReference type="InterPro" id="IPR038765">
    <property type="entry name" value="Papain-like_cys_pep_sf"/>
</dbReference>
<dbReference type="Gene3D" id="3.90.70.10">
    <property type="entry name" value="Cysteine proteinases"/>
    <property type="match status" value="1"/>
</dbReference>
<comment type="caution">
    <text evidence="3">The sequence shown here is derived from an EMBL/GenBank/DDBJ whole genome shotgun (WGS) entry which is preliminary data.</text>
</comment>
<reference evidence="3" key="1">
    <citation type="submission" date="2023-06" db="EMBL/GenBank/DDBJ databases">
        <authorList>
            <person name="Kurt Z."/>
        </authorList>
    </citation>
    <scope>NUCLEOTIDE SEQUENCE</scope>
</reference>
<gene>
    <name evidence="3" type="ORF">HINF_LOCUS23428</name>
    <name evidence="4" type="ORF">HINF_LOCUS44782</name>
</gene>
<dbReference type="SUPFAM" id="SSF54001">
    <property type="entry name" value="Cysteine proteinases"/>
    <property type="match status" value="1"/>
</dbReference>
<comment type="similarity">
    <text evidence="1">Belongs to the peptidase C1 family.</text>
</comment>
<accession>A0AA86PC24</accession>
<dbReference type="EMBL" id="CATOUU010000623">
    <property type="protein sequence ID" value="CAI9935783.1"/>
    <property type="molecule type" value="Genomic_DNA"/>
</dbReference>
<dbReference type="AlphaFoldDB" id="A0AA86PC24"/>
<proteinExistence type="inferred from homology"/>
<feature type="domain" description="Peptidase C1A papain C-terminal" evidence="2">
    <location>
        <begin position="67"/>
        <end position="284"/>
    </location>
</feature>
<evidence type="ECO:0000313" key="5">
    <source>
        <dbReference type="Proteomes" id="UP001642409"/>
    </source>
</evidence>
<dbReference type="GO" id="GO:0006508">
    <property type="term" value="P:proteolysis"/>
    <property type="evidence" value="ECO:0007669"/>
    <property type="project" value="InterPro"/>
</dbReference>
<sequence>MFIITSIVAKQFHSQFVLERLKNLPDMTWTPGIPDRLKNITSQKVRSILNVKWPFIVLPNYQVNVDIPIEFSWLNEKPGCLRVHDHGECGSTLAFQTVGQFSDNHCISQQAEHRISYSEQYLISCGLGDQGCDGAFLVQGLKFLEKTGVPTLKCVSYKSGHTNLQGKCPIACDDASTIELQKSEQYFFVGGEEDIKAALNQGTVTTYFQVYEDFMYYLDGIYQHQFGYSLGGIIVTLVGYGQENGVPYWIARNSLGTAWGENGYFRVIRGVNECRIEGEAYMQIV</sequence>
<dbReference type="InterPro" id="IPR013128">
    <property type="entry name" value="Peptidase_C1A"/>
</dbReference>
<name>A0AA86PC24_9EUKA</name>
<dbReference type="Proteomes" id="UP001642409">
    <property type="component" value="Unassembled WGS sequence"/>
</dbReference>
<dbReference type="EMBL" id="CAXDID020000191">
    <property type="protein sequence ID" value="CAL6052297.1"/>
    <property type="molecule type" value="Genomic_DNA"/>
</dbReference>
<dbReference type="Pfam" id="PF00112">
    <property type="entry name" value="Peptidase_C1"/>
    <property type="match status" value="1"/>
</dbReference>
<evidence type="ECO:0000313" key="3">
    <source>
        <dbReference type="EMBL" id="CAI9935783.1"/>
    </source>
</evidence>
<evidence type="ECO:0000259" key="2">
    <source>
        <dbReference type="SMART" id="SM00645"/>
    </source>
</evidence>
<organism evidence="3">
    <name type="scientific">Hexamita inflata</name>
    <dbReference type="NCBI Taxonomy" id="28002"/>
    <lineage>
        <taxon>Eukaryota</taxon>
        <taxon>Metamonada</taxon>
        <taxon>Diplomonadida</taxon>
        <taxon>Hexamitidae</taxon>
        <taxon>Hexamitinae</taxon>
        <taxon>Hexamita</taxon>
    </lineage>
</organism>
<dbReference type="GO" id="GO:0008234">
    <property type="term" value="F:cysteine-type peptidase activity"/>
    <property type="evidence" value="ECO:0007669"/>
    <property type="project" value="InterPro"/>
</dbReference>
<protein>
    <submittedName>
        <fullName evidence="3">Cathepsin B</fullName>
    </submittedName>
    <submittedName>
        <fullName evidence="4">Cathepsin_B</fullName>
    </submittedName>
</protein>
<evidence type="ECO:0000256" key="1">
    <source>
        <dbReference type="ARBA" id="ARBA00008455"/>
    </source>
</evidence>
<dbReference type="SMART" id="SM00645">
    <property type="entry name" value="Pept_C1"/>
    <property type="match status" value="1"/>
</dbReference>